<evidence type="ECO:0000313" key="5">
    <source>
        <dbReference type="Proteomes" id="UP000002051"/>
    </source>
</evidence>
<gene>
    <name evidence="2" type="ordered locus">MTR_8g014230</name>
    <name evidence="3" type="ORF">MtrunA17_Chr8g0340571</name>
</gene>
<proteinExistence type="predicted"/>
<feature type="domain" description="FBD" evidence="1">
    <location>
        <begin position="34"/>
        <end position="96"/>
    </location>
</feature>
<dbReference type="EMBL" id="CM001224">
    <property type="protein sequence ID" value="AET01501.1"/>
    <property type="molecule type" value="Genomic_DNA"/>
</dbReference>
<keyword evidence="5" id="KW-1185">Reference proteome</keyword>
<organism evidence="2 5">
    <name type="scientific">Medicago truncatula</name>
    <name type="common">Barrel medic</name>
    <name type="synonym">Medicago tribuloides</name>
    <dbReference type="NCBI Taxonomy" id="3880"/>
    <lineage>
        <taxon>Eukaryota</taxon>
        <taxon>Viridiplantae</taxon>
        <taxon>Streptophyta</taxon>
        <taxon>Embryophyta</taxon>
        <taxon>Tracheophyta</taxon>
        <taxon>Spermatophyta</taxon>
        <taxon>Magnoliopsida</taxon>
        <taxon>eudicotyledons</taxon>
        <taxon>Gunneridae</taxon>
        <taxon>Pentapetalae</taxon>
        <taxon>rosids</taxon>
        <taxon>fabids</taxon>
        <taxon>Fabales</taxon>
        <taxon>Fabaceae</taxon>
        <taxon>Papilionoideae</taxon>
        <taxon>50 kb inversion clade</taxon>
        <taxon>NPAAA clade</taxon>
        <taxon>Hologalegina</taxon>
        <taxon>IRL clade</taxon>
        <taxon>Trifolieae</taxon>
        <taxon>Medicago</taxon>
    </lineage>
</organism>
<evidence type="ECO:0000313" key="2">
    <source>
        <dbReference type="EMBL" id="AET01501.1"/>
    </source>
</evidence>
<dbReference type="HOGENOM" id="CLU_2254163_0_0_1"/>
<reference evidence="4" key="3">
    <citation type="submission" date="2015-04" db="UniProtKB">
        <authorList>
            <consortium name="EnsemblPlants"/>
        </authorList>
    </citation>
    <scope>IDENTIFICATION</scope>
    <source>
        <strain evidence="4">cv. Jemalong A17</strain>
    </source>
</reference>
<dbReference type="EMBL" id="PSQE01000008">
    <property type="protein sequence ID" value="RHN39130.1"/>
    <property type="molecule type" value="Genomic_DNA"/>
</dbReference>
<dbReference type="Gramene" id="rna45129">
    <property type="protein sequence ID" value="RHN39130.1"/>
    <property type="gene ID" value="gene45129"/>
</dbReference>
<name>G7LGM1_MEDTR</name>
<dbReference type="Proteomes" id="UP000265566">
    <property type="component" value="Chromosome 8"/>
</dbReference>
<evidence type="ECO:0000313" key="4">
    <source>
        <dbReference type="EnsemblPlants" id="AET01501"/>
    </source>
</evidence>
<dbReference type="Pfam" id="PF08387">
    <property type="entry name" value="FBD"/>
    <property type="match status" value="1"/>
</dbReference>
<dbReference type="Proteomes" id="UP000002051">
    <property type="component" value="Chromosome 8"/>
</dbReference>
<evidence type="ECO:0000259" key="1">
    <source>
        <dbReference type="SMART" id="SM00579"/>
    </source>
</evidence>
<reference evidence="3" key="4">
    <citation type="journal article" date="2018" name="Nat. Plants">
        <title>Whole-genome landscape of Medicago truncatula symbiotic genes.</title>
        <authorList>
            <person name="Pecrix Y."/>
            <person name="Gamas P."/>
            <person name="Carrere S."/>
        </authorList>
    </citation>
    <scope>NUCLEOTIDE SEQUENCE</scope>
    <source>
        <tissue evidence="3">Leaves</tissue>
    </source>
</reference>
<evidence type="ECO:0000313" key="3">
    <source>
        <dbReference type="EMBL" id="RHN39130.1"/>
    </source>
</evidence>
<reference evidence="2 5" key="1">
    <citation type="journal article" date="2011" name="Nature">
        <title>The Medicago genome provides insight into the evolution of rhizobial symbioses.</title>
        <authorList>
            <person name="Young N.D."/>
            <person name="Debelle F."/>
            <person name="Oldroyd G.E."/>
            <person name="Geurts R."/>
            <person name="Cannon S.B."/>
            <person name="Udvardi M.K."/>
            <person name="Benedito V.A."/>
            <person name="Mayer K.F."/>
            <person name="Gouzy J."/>
            <person name="Schoof H."/>
            <person name="Van de Peer Y."/>
            <person name="Proost S."/>
            <person name="Cook D.R."/>
            <person name="Meyers B.C."/>
            <person name="Spannagl M."/>
            <person name="Cheung F."/>
            <person name="De Mita S."/>
            <person name="Krishnakumar V."/>
            <person name="Gundlach H."/>
            <person name="Zhou S."/>
            <person name="Mudge J."/>
            <person name="Bharti A.K."/>
            <person name="Murray J.D."/>
            <person name="Naoumkina M.A."/>
            <person name="Rosen B."/>
            <person name="Silverstein K.A."/>
            <person name="Tang H."/>
            <person name="Rombauts S."/>
            <person name="Zhao P.X."/>
            <person name="Zhou P."/>
            <person name="Barbe V."/>
            <person name="Bardou P."/>
            <person name="Bechner M."/>
            <person name="Bellec A."/>
            <person name="Berger A."/>
            <person name="Berges H."/>
            <person name="Bidwell S."/>
            <person name="Bisseling T."/>
            <person name="Choisne N."/>
            <person name="Couloux A."/>
            <person name="Denny R."/>
            <person name="Deshpande S."/>
            <person name="Dai X."/>
            <person name="Doyle J.J."/>
            <person name="Dudez A.M."/>
            <person name="Farmer A.D."/>
            <person name="Fouteau S."/>
            <person name="Franken C."/>
            <person name="Gibelin C."/>
            <person name="Gish J."/>
            <person name="Goldstein S."/>
            <person name="Gonzalez A.J."/>
            <person name="Green P.J."/>
            <person name="Hallab A."/>
            <person name="Hartog M."/>
            <person name="Hua A."/>
            <person name="Humphray S.J."/>
            <person name="Jeong D.H."/>
            <person name="Jing Y."/>
            <person name="Jocker A."/>
            <person name="Kenton S.M."/>
            <person name="Kim D.J."/>
            <person name="Klee K."/>
            <person name="Lai H."/>
            <person name="Lang C."/>
            <person name="Lin S."/>
            <person name="Macmil S.L."/>
            <person name="Magdelenat G."/>
            <person name="Matthews L."/>
            <person name="McCorrison J."/>
            <person name="Monaghan E.L."/>
            <person name="Mun J.H."/>
            <person name="Najar F.Z."/>
            <person name="Nicholson C."/>
            <person name="Noirot C."/>
            <person name="O'Bleness M."/>
            <person name="Paule C.R."/>
            <person name="Poulain J."/>
            <person name="Prion F."/>
            <person name="Qin B."/>
            <person name="Qu C."/>
            <person name="Retzel E.F."/>
            <person name="Riddle C."/>
            <person name="Sallet E."/>
            <person name="Samain S."/>
            <person name="Samson N."/>
            <person name="Sanders I."/>
            <person name="Saurat O."/>
            <person name="Scarpelli C."/>
            <person name="Schiex T."/>
            <person name="Segurens B."/>
            <person name="Severin A.J."/>
            <person name="Sherrier D.J."/>
            <person name="Shi R."/>
            <person name="Sims S."/>
            <person name="Singer S.R."/>
            <person name="Sinharoy S."/>
            <person name="Sterck L."/>
            <person name="Viollet A."/>
            <person name="Wang B.B."/>
            <person name="Wang K."/>
            <person name="Wang M."/>
            <person name="Wang X."/>
            <person name="Warfsmann J."/>
            <person name="Weissenbach J."/>
            <person name="White D.D."/>
            <person name="White J.D."/>
            <person name="Wiley G.B."/>
            <person name="Wincker P."/>
            <person name="Xing Y."/>
            <person name="Yang L."/>
            <person name="Yao Z."/>
            <person name="Ying F."/>
            <person name="Zhai J."/>
            <person name="Zhou L."/>
            <person name="Zuber A."/>
            <person name="Denarie J."/>
            <person name="Dixon R.A."/>
            <person name="May G.D."/>
            <person name="Schwartz D.C."/>
            <person name="Rogers J."/>
            <person name="Quetier F."/>
            <person name="Town C.D."/>
            <person name="Roe B.A."/>
        </authorList>
    </citation>
    <scope>NUCLEOTIDE SEQUENCE [LARGE SCALE GENOMIC DNA]</scope>
    <source>
        <strain evidence="2">A17</strain>
        <strain evidence="4 5">cv. Jemalong A17</strain>
    </source>
</reference>
<dbReference type="SMART" id="SM00579">
    <property type="entry name" value="FBD"/>
    <property type="match status" value="1"/>
</dbReference>
<dbReference type="AlphaFoldDB" id="G7LGM1"/>
<dbReference type="EnsemblPlants" id="AET01501">
    <property type="protein sequence ID" value="AET01501"/>
    <property type="gene ID" value="MTR_8g014230"/>
</dbReference>
<dbReference type="InterPro" id="IPR006566">
    <property type="entry name" value="FBD"/>
</dbReference>
<sequence length="104" mass="11940">MYHYITSYVCCGVLHCRQEESPLPGWTTQPSVPNCIVSHLTFIQFKGFKGVPDELLFAEYILQKGLVLKTMIIDDISVDLSKKYDILNKLSKVRRDGIFPLIFD</sequence>
<accession>G7LGM1</accession>
<dbReference type="PaxDb" id="3880-AET01501"/>
<protein>
    <submittedName>
        <fullName evidence="2">FBD protein</fullName>
    </submittedName>
    <submittedName>
        <fullName evidence="3">Putative FBD domain-containing protein</fullName>
    </submittedName>
</protein>
<reference evidence="2 5" key="2">
    <citation type="journal article" date="2014" name="BMC Genomics">
        <title>An improved genome release (version Mt4.0) for the model legume Medicago truncatula.</title>
        <authorList>
            <person name="Tang H."/>
            <person name="Krishnakumar V."/>
            <person name="Bidwell S."/>
            <person name="Rosen B."/>
            <person name="Chan A."/>
            <person name="Zhou S."/>
            <person name="Gentzbittel L."/>
            <person name="Childs K.L."/>
            <person name="Yandell M."/>
            <person name="Gundlach H."/>
            <person name="Mayer K.F."/>
            <person name="Schwartz D.C."/>
            <person name="Town C.D."/>
        </authorList>
    </citation>
    <scope>GENOME REANNOTATION</scope>
    <source>
        <strain evidence="4 5">cv. Jemalong A17</strain>
    </source>
</reference>